<keyword evidence="14" id="KW-1185">Reference proteome</keyword>
<protein>
    <recommendedName>
        <fullName evidence="10">Mitochondrial distribution and morphology protein 34</fullName>
    </recommendedName>
</protein>
<feature type="compositionally biased region" description="Low complexity" evidence="11">
    <location>
        <begin position="385"/>
        <end position="412"/>
    </location>
</feature>
<dbReference type="InterPro" id="IPR058825">
    <property type="entry name" value="MDM34_N"/>
</dbReference>
<keyword evidence="3 10" id="KW-1134">Transmembrane beta strand</keyword>
<dbReference type="EMBL" id="KN847334">
    <property type="protein sequence ID" value="KIW45092.1"/>
    <property type="molecule type" value="Genomic_DNA"/>
</dbReference>
<keyword evidence="5 10" id="KW-1000">Mitochondrion outer membrane</keyword>
<dbReference type="Pfam" id="PF26545">
    <property type="entry name" value="Mdm34_N"/>
    <property type="match status" value="1"/>
</dbReference>
<feature type="region of interest" description="Disordered" evidence="11">
    <location>
        <begin position="346"/>
        <end position="582"/>
    </location>
</feature>
<dbReference type="STRING" id="215243.A0A0D2C5N2"/>
<feature type="region of interest" description="Disordered" evidence="11">
    <location>
        <begin position="622"/>
        <end position="645"/>
    </location>
</feature>
<evidence type="ECO:0000256" key="6">
    <source>
        <dbReference type="ARBA" id="ARBA00023055"/>
    </source>
</evidence>
<feature type="compositionally biased region" description="Basic and acidic residues" evidence="11">
    <location>
        <begin position="373"/>
        <end position="382"/>
    </location>
</feature>
<comment type="subunit">
    <text evidence="10">Component of the ER-mitochondria encounter structure (ERMES) or MDM complex, composed of MMM1, MDM10, MDM12 and MDM34.</text>
</comment>
<dbReference type="VEuPathDB" id="FungiDB:PV06_03508"/>
<dbReference type="Proteomes" id="UP000053342">
    <property type="component" value="Unassembled WGS sequence"/>
</dbReference>
<accession>A0A0D2C5N2</accession>
<dbReference type="GeneID" id="27355582"/>
<dbReference type="GO" id="GO:0032865">
    <property type="term" value="C:ERMES complex"/>
    <property type="evidence" value="ECO:0007669"/>
    <property type="project" value="UniProtKB-UniRule"/>
</dbReference>
<dbReference type="InterPro" id="IPR031468">
    <property type="entry name" value="SMP_LBD"/>
</dbReference>
<evidence type="ECO:0000256" key="11">
    <source>
        <dbReference type="SAM" id="MobiDB-lite"/>
    </source>
</evidence>
<evidence type="ECO:0000256" key="8">
    <source>
        <dbReference type="ARBA" id="ARBA00023128"/>
    </source>
</evidence>
<evidence type="ECO:0000256" key="1">
    <source>
        <dbReference type="ARBA" id="ARBA00004370"/>
    </source>
</evidence>
<keyword evidence="6" id="KW-0445">Lipid transport</keyword>
<evidence type="ECO:0000256" key="3">
    <source>
        <dbReference type="ARBA" id="ARBA00022452"/>
    </source>
</evidence>
<evidence type="ECO:0000313" key="13">
    <source>
        <dbReference type="EMBL" id="KIW45092.1"/>
    </source>
</evidence>
<evidence type="ECO:0000256" key="7">
    <source>
        <dbReference type="ARBA" id="ARBA00023121"/>
    </source>
</evidence>
<dbReference type="GO" id="GO:0008289">
    <property type="term" value="F:lipid binding"/>
    <property type="evidence" value="ECO:0007669"/>
    <property type="project" value="UniProtKB-KW"/>
</dbReference>
<keyword evidence="8 10" id="KW-0496">Mitochondrion</keyword>
<feature type="compositionally biased region" description="Basic residues" evidence="11">
    <location>
        <begin position="362"/>
        <end position="372"/>
    </location>
</feature>
<feature type="compositionally biased region" description="Low complexity" evidence="11">
    <location>
        <begin position="304"/>
        <end position="315"/>
    </location>
</feature>
<evidence type="ECO:0000256" key="2">
    <source>
        <dbReference type="ARBA" id="ARBA00022448"/>
    </source>
</evidence>
<proteinExistence type="inferred from homology"/>
<dbReference type="AlphaFoldDB" id="A0A0D2C5N2"/>
<comment type="similarity">
    <text evidence="10">Belongs to the MDM34 family.</text>
</comment>
<dbReference type="CDD" id="cd21673">
    <property type="entry name" value="SMP_Mdm34"/>
    <property type="match status" value="1"/>
</dbReference>
<comment type="domain">
    <text evidence="10">Lacks alpha-helical transmembrane segments, suggesting that it resides in the membrane via beta-sheet conformations similar to those predicted for other outer membrane proteins and porin.</text>
</comment>
<feature type="compositionally biased region" description="Low complexity" evidence="11">
    <location>
        <begin position="496"/>
        <end position="507"/>
    </location>
</feature>
<dbReference type="RefSeq" id="XP_016265308.1">
    <property type="nucleotide sequence ID" value="XM_016404303.1"/>
</dbReference>
<name>A0A0D2C5N2_9EURO</name>
<dbReference type="PANTHER" id="PTHR28185">
    <property type="entry name" value="MITOCHONDRIAL DISTRIBUTION AND MORPHOLOGY PROTEIN 34"/>
    <property type="match status" value="1"/>
</dbReference>
<comment type="subcellular location">
    <subcellularLocation>
        <location evidence="1">Membrane</location>
    </subcellularLocation>
    <subcellularLocation>
        <location evidence="10">Mitochondrion outer membrane</location>
        <topology evidence="10">Multi-pass membrane protein</topology>
    </subcellularLocation>
    <text evidence="10">The ERMES/MDM complex localizes to a few discrete foci (around 10 per single cell), that represent mitochondria-endoplasmic reticulum junctions. These foci are often found next to mtDNA nucleoids.</text>
</comment>
<evidence type="ECO:0000256" key="4">
    <source>
        <dbReference type="ARBA" id="ARBA00022692"/>
    </source>
</evidence>
<keyword evidence="2" id="KW-0813">Transport</keyword>
<dbReference type="PROSITE" id="PS51847">
    <property type="entry name" value="SMP"/>
    <property type="match status" value="1"/>
</dbReference>
<feature type="domain" description="SMP-LTD" evidence="12">
    <location>
        <begin position="1"/>
        <end position="196"/>
    </location>
</feature>
<feature type="region of interest" description="Disordered" evidence="11">
    <location>
        <begin position="298"/>
        <end position="323"/>
    </location>
</feature>
<keyword evidence="9 10" id="KW-0472">Membrane</keyword>
<dbReference type="HOGENOM" id="CLU_036502_1_0_1"/>
<dbReference type="OrthoDB" id="17927at2759"/>
<evidence type="ECO:0000256" key="9">
    <source>
        <dbReference type="ARBA" id="ARBA00023136"/>
    </source>
</evidence>
<dbReference type="GO" id="GO:1990456">
    <property type="term" value="P:mitochondrion-endoplasmic reticulum membrane tethering"/>
    <property type="evidence" value="ECO:0007669"/>
    <property type="project" value="TreeGrafter"/>
</dbReference>
<keyword evidence="7" id="KW-0446">Lipid-binding</keyword>
<comment type="function">
    <text evidence="10">Component of the ERMES/MDM complex, which serves as a molecular tether to connect the endoplasmic reticulum (ER) and mitochondria. Components of this complex are involved in the control of mitochondrial shape and protein biogenesis, and function in nonvesicular lipid trafficking between the ER and mitochondria. MDM34 is required for the interaction of the ER-resident membrane protein MMM1 and the outer mitochondrial membrane-resident beta-barrel protein MDM10.</text>
</comment>
<organism evidence="13 14">
    <name type="scientific">Exophiala oligosperma</name>
    <dbReference type="NCBI Taxonomy" id="215243"/>
    <lineage>
        <taxon>Eukaryota</taxon>
        <taxon>Fungi</taxon>
        <taxon>Dikarya</taxon>
        <taxon>Ascomycota</taxon>
        <taxon>Pezizomycotina</taxon>
        <taxon>Eurotiomycetes</taxon>
        <taxon>Chaetothyriomycetidae</taxon>
        <taxon>Chaetothyriales</taxon>
        <taxon>Herpotrichiellaceae</taxon>
        <taxon>Exophiala</taxon>
    </lineage>
</organism>
<evidence type="ECO:0000259" key="12">
    <source>
        <dbReference type="PROSITE" id="PS51847"/>
    </source>
</evidence>
<evidence type="ECO:0000256" key="5">
    <source>
        <dbReference type="ARBA" id="ARBA00022787"/>
    </source>
</evidence>
<dbReference type="GO" id="GO:0015914">
    <property type="term" value="P:phospholipid transport"/>
    <property type="evidence" value="ECO:0007669"/>
    <property type="project" value="TreeGrafter"/>
</dbReference>
<gene>
    <name evidence="10" type="primary">MDM34</name>
    <name evidence="13" type="ORF">PV06_03508</name>
</gene>
<dbReference type="PANTHER" id="PTHR28185:SF1">
    <property type="entry name" value="MITOCHONDRIAL DISTRIBUTION AND MORPHOLOGY PROTEIN 34"/>
    <property type="match status" value="1"/>
</dbReference>
<dbReference type="GO" id="GO:0007005">
    <property type="term" value="P:mitochondrion organization"/>
    <property type="evidence" value="ECO:0007669"/>
    <property type="project" value="InterPro"/>
</dbReference>
<evidence type="ECO:0000313" key="14">
    <source>
        <dbReference type="Proteomes" id="UP000053342"/>
    </source>
</evidence>
<dbReference type="HAMAP" id="MF_03105">
    <property type="entry name" value="Mdm34"/>
    <property type="match status" value="1"/>
</dbReference>
<reference evidence="13 14" key="1">
    <citation type="submission" date="2015-01" db="EMBL/GenBank/DDBJ databases">
        <title>The Genome Sequence of Exophiala oligosperma CBS72588.</title>
        <authorList>
            <consortium name="The Broad Institute Genomics Platform"/>
            <person name="Cuomo C."/>
            <person name="de Hoog S."/>
            <person name="Gorbushina A."/>
            <person name="Stielow B."/>
            <person name="Teixiera M."/>
            <person name="Abouelleil A."/>
            <person name="Chapman S.B."/>
            <person name="Priest M."/>
            <person name="Young S.K."/>
            <person name="Wortman J."/>
            <person name="Nusbaum C."/>
            <person name="Birren B."/>
        </authorList>
    </citation>
    <scope>NUCLEOTIDE SEQUENCE [LARGE SCALE GENOMIC DNA]</scope>
    <source>
        <strain evidence="13 14">CBS 72588</strain>
    </source>
</reference>
<dbReference type="InterPro" id="IPR027536">
    <property type="entry name" value="MDM34"/>
</dbReference>
<feature type="compositionally biased region" description="Polar residues" evidence="11">
    <location>
        <begin position="449"/>
        <end position="462"/>
    </location>
</feature>
<sequence>MAFNFNWSPLSTDAGFLPRAQELLTNALNRADPKPAIIVDDIVVNELNLGDVPPELEILEIGDLAEDRFRGTFKMMYKGNAYLTLKTKVQANPLNTYLRTRSAFASPQPLAADTGLTIPLQITLSEFRLSGFIILVFSRQKGLTLVFRNDPLESLRVSSTFDSIPFVANFLQKEIETQLRGLLMDELPAIIHRLSLRLWVPEQQAQEERELGTLQPTKDELVVDPLASPPQDPVDSTGAVLTPAEVASLSLDSSVETQSLFSRKNLIRLATLTDSHRTLSLFTPSIRDAVFRAWTGPLERGEMSPSHPHTRSPTPALSRSHSYAGSLSTATTYTFDSTHTRSTLQTLNSASHGLGMGGGRHGQGHRRRRKKRVVDLRAHPETGEPESVTESGSSTVDTESVSESTSATAPSVFSAPAATTSFDSTKGLGLITPPTSPAIAKKPGLPANLQHQRSSNTGTRSVSEGMPGPAVPEHIDQHPLVDSEGASSKSFDPHATIRVRNTNRRIIPTVATANAEDDDETPRASLYIPPQEKRQIPPPLPFQQQQQSSAASPTTTTTTATSGSATEKSGLHEGGGSGGPSLTPLPNFLQFVADPSNAGSIAERAWMMKMAAELARRYEDERLKGSFGPMSPRDEERPPPPAYAR</sequence>
<feature type="compositionally biased region" description="Low complexity" evidence="11">
    <location>
        <begin position="543"/>
        <end position="566"/>
    </location>
</feature>
<evidence type="ECO:0000256" key="10">
    <source>
        <dbReference type="HAMAP-Rule" id="MF_03105"/>
    </source>
</evidence>
<keyword evidence="4 10" id="KW-0812">Transmembrane</keyword>